<dbReference type="EMBL" id="JAPFFF010000028">
    <property type="protein sequence ID" value="KAK8846995.1"/>
    <property type="molecule type" value="Genomic_DNA"/>
</dbReference>
<protein>
    <submittedName>
        <fullName evidence="2">Uncharacterized protein</fullName>
    </submittedName>
</protein>
<feature type="transmembrane region" description="Helical" evidence="1">
    <location>
        <begin position="171"/>
        <end position="196"/>
    </location>
</feature>
<keyword evidence="3" id="KW-1185">Reference proteome</keyword>
<dbReference type="Proteomes" id="UP001470230">
    <property type="component" value="Unassembled WGS sequence"/>
</dbReference>
<keyword evidence="1" id="KW-0472">Membrane</keyword>
<evidence type="ECO:0000313" key="2">
    <source>
        <dbReference type="EMBL" id="KAK8846995.1"/>
    </source>
</evidence>
<keyword evidence="1" id="KW-1133">Transmembrane helix</keyword>
<feature type="transmembrane region" description="Helical" evidence="1">
    <location>
        <begin position="144"/>
        <end position="164"/>
    </location>
</feature>
<accession>A0ABR2HIZ1</accession>
<evidence type="ECO:0000313" key="3">
    <source>
        <dbReference type="Proteomes" id="UP001470230"/>
    </source>
</evidence>
<organism evidence="2 3">
    <name type="scientific">Tritrichomonas musculus</name>
    <dbReference type="NCBI Taxonomy" id="1915356"/>
    <lineage>
        <taxon>Eukaryota</taxon>
        <taxon>Metamonada</taxon>
        <taxon>Parabasalia</taxon>
        <taxon>Tritrichomonadida</taxon>
        <taxon>Tritrichomonadidae</taxon>
        <taxon>Tritrichomonas</taxon>
    </lineage>
</organism>
<evidence type="ECO:0000256" key="1">
    <source>
        <dbReference type="SAM" id="Phobius"/>
    </source>
</evidence>
<sequence>MMKFFFYKLLIFVFNILQLLPIPATDFLVEVITGKYKRNWACIVTYVFILLFLFFFIFDSLLLLKIKISILFSFNLGEEEEEEKEDKNFFKEFFPFFFTLADFIKQLAFAFVSAYDIPWACFGIELFWVLFIFSVMEYNSKSEIVSGVGSSIVVIISTVVSIVCKYKKTGFLSLGASVSLVIIACIPAILSLYAFFGFDFELCGDDDDAEEEEEKSLNKAYSFIAFLIMLMTPWFSLFFGMFIPVIVDHFIDFYSDYHKM</sequence>
<proteinExistence type="predicted"/>
<gene>
    <name evidence="2" type="ORF">M9Y10_019569</name>
</gene>
<reference evidence="2 3" key="1">
    <citation type="submission" date="2024-04" db="EMBL/GenBank/DDBJ databases">
        <title>Tritrichomonas musculus Genome.</title>
        <authorList>
            <person name="Alves-Ferreira E."/>
            <person name="Grigg M."/>
            <person name="Lorenzi H."/>
            <person name="Galac M."/>
        </authorList>
    </citation>
    <scope>NUCLEOTIDE SEQUENCE [LARGE SCALE GENOMIC DNA]</scope>
    <source>
        <strain evidence="2 3">EAF2021</strain>
    </source>
</reference>
<feature type="transmembrane region" description="Helical" evidence="1">
    <location>
        <begin position="107"/>
        <end position="132"/>
    </location>
</feature>
<feature type="transmembrane region" description="Helical" evidence="1">
    <location>
        <begin position="223"/>
        <end position="251"/>
    </location>
</feature>
<comment type="caution">
    <text evidence="2">The sequence shown here is derived from an EMBL/GenBank/DDBJ whole genome shotgun (WGS) entry which is preliminary data.</text>
</comment>
<feature type="transmembrane region" description="Helical" evidence="1">
    <location>
        <begin position="40"/>
        <end position="64"/>
    </location>
</feature>
<keyword evidence="1" id="KW-0812">Transmembrane</keyword>
<name>A0ABR2HIZ1_9EUKA</name>